<dbReference type="GO" id="GO:0000973">
    <property type="term" value="P:post-transcriptional tethering of RNA polymerase II gene DNA at nuclear periphery"/>
    <property type="evidence" value="ECO:0007669"/>
    <property type="project" value="TreeGrafter"/>
</dbReference>
<dbReference type="InterPro" id="IPR036388">
    <property type="entry name" value="WH-like_DNA-bd_sf"/>
</dbReference>
<reference evidence="1 2" key="1">
    <citation type="submission" date="2024-05" db="EMBL/GenBank/DDBJ databases">
        <title>Haplotype-resolved chromosome-level genome assembly of Huyou (Citrus changshanensis).</title>
        <authorList>
            <person name="Miao C."/>
            <person name="Chen W."/>
            <person name="Wu Y."/>
            <person name="Wang L."/>
            <person name="Zhao S."/>
            <person name="Grierson D."/>
            <person name="Xu C."/>
            <person name="Chen K."/>
        </authorList>
    </citation>
    <scope>NUCLEOTIDE SEQUENCE [LARGE SCALE GENOMIC DNA]</scope>
    <source>
        <strain evidence="1">01-14</strain>
        <tissue evidence="1">Leaf</tissue>
    </source>
</reference>
<evidence type="ECO:0000313" key="2">
    <source>
        <dbReference type="Proteomes" id="UP001428341"/>
    </source>
</evidence>
<dbReference type="GO" id="GO:0003723">
    <property type="term" value="F:RNA binding"/>
    <property type="evidence" value="ECO:0007669"/>
    <property type="project" value="InterPro"/>
</dbReference>
<proteinExistence type="predicted"/>
<name>A0AAP0MJ67_9ROSI</name>
<dbReference type="FunFam" id="1.10.10.10:FF:000333">
    <property type="entry name" value="enhanced ethylene response protein 5"/>
    <property type="match status" value="1"/>
</dbReference>
<dbReference type="InterPro" id="IPR045114">
    <property type="entry name" value="Csn12-like"/>
</dbReference>
<evidence type="ECO:0000313" key="1">
    <source>
        <dbReference type="EMBL" id="KAK9208771.1"/>
    </source>
</evidence>
<dbReference type="AlphaFoldDB" id="A0AAP0MJ67"/>
<keyword evidence="2" id="KW-1185">Reference proteome</keyword>
<dbReference type="Gene3D" id="1.10.10.10">
    <property type="entry name" value="Winged helix-like DNA-binding domain superfamily/Winged helix DNA-binding domain"/>
    <property type="match status" value="1"/>
</dbReference>
<dbReference type="EMBL" id="JBCGBO010000004">
    <property type="protein sequence ID" value="KAK9208771.1"/>
    <property type="molecule type" value="Genomic_DNA"/>
</dbReference>
<sequence length="255" mass="29239">MVARLSSSSCKDTVPEMLKFRRKSLIILQFCGFRCCKASYNDLLFLLCCSSSVDRMILKYWIPVKLSIGILPKDWLLENGSSTYSNVMQAIRRSVSDFFDMPSRSMKTRMAYILCWRKLSSKFIEDSSRKYFGIVNFIYSLSCYIIRKQKDPSKAHQTKLDVIVKALKWLEMDMDVDEVECVVALLLHKNLVKGYFARKSKVVVSSKQDPFPILNGKPVNSCRCFVGDGEMVIRLFRNSRAGSVHFCLHSSGILT</sequence>
<dbReference type="GO" id="GO:0006368">
    <property type="term" value="P:transcription elongation by RNA polymerase II"/>
    <property type="evidence" value="ECO:0007669"/>
    <property type="project" value="TreeGrafter"/>
</dbReference>
<dbReference type="PANTHER" id="PTHR12732:SF0">
    <property type="entry name" value="PCI DOMAIN-CONTAINING PROTEIN 2"/>
    <property type="match status" value="1"/>
</dbReference>
<accession>A0AAP0MJ67</accession>
<comment type="caution">
    <text evidence="1">The sequence shown here is derived from an EMBL/GenBank/DDBJ whole genome shotgun (WGS) entry which is preliminary data.</text>
</comment>
<dbReference type="PANTHER" id="PTHR12732">
    <property type="entry name" value="UNCHARACTERIZED PROTEASOME COMPONENT REGION PCI-CONTAINING"/>
    <property type="match status" value="1"/>
</dbReference>
<dbReference type="GO" id="GO:0016973">
    <property type="term" value="P:poly(A)+ mRNA export from nucleus"/>
    <property type="evidence" value="ECO:0007669"/>
    <property type="project" value="TreeGrafter"/>
</dbReference>
<protein>
    <submittedName>
        <fullName evidence="1">Uncharacterized protein</fullName>
    </submittedName>
</protein>
<gene>
    <name evidence="1" type="ORF">WN944_001131</name>
</gene>
<organism evidence="1 2">
    <name type="scientific">Citrus x changshan-huyou</name>
    <dbReference type="NCBI Taxonomy" id="2935761"/>
    <lineage>
        <taxon>Eukaryota</taxon>
        <taxon>Viridiplantae</taxon>
        <taxon>Streptophyta</taxon>
        <taxon>Embryophyta</taxon>
        <taxon>Tracheophyta</taxon>
        <taxon>Spermatophyta</taxon>
        <taxon>Magnoliopsida</taxon>
        <taxon>eudicotyledons</taxon>
        <taxon>Gunneridae</taxon>
        <taxon>Pentapetalae</taxon>
        <taxon>rosids</taxon>
        <taxon>malvids</taxon>
        <taxon>Sapindales</taxon>
        <taxon>Rutaceae</taxon>
        <taxon>Aurantioideae</taxon>
        <taxon>Citrus</taxon>
    </lineage>
</organism>
<dbReference type="GO" id="GO:0003690">
    <property type="term" value="F:double-stranded DNA binding"/>
    <property type="evidence" value="ECO:0007669"/>
    <property type="project" value="InterPro"/>
</dbReference>
<dbReference type="GO" id="GO:0070390">
    <property type="term" value="C:transcription export complex 2"/>
    <property type="evidence" value="ECO:0007669"/>
    <property type="project" value="TreeGrafter"/>
</dbReference>
<dbReference type="Proteomes" id="UP001428341">
    <property type="component" value="Unassembled WGS sequence"/>
</dbReference>